<dbReference type="AlphaFoldDB" id="A0A4Z2ECY5"/>
<comment type="caution">
    <text evidence="1">The sequence shown here is derived from an EMBL/GenBank/DDBJ whole genome shotgun (WGS) entry which is preliminary data.</text>
</comment>
<gene>
    <name evidence="1" type="ORF">EYF80_063499</name>
</gene>
<name>A0A4Z2ECY5_9TELE</name>
<sequence length="89" mass="9660">MLIPGGQVPLPVPRGQHGVSVLLKDTSVGRVGVCRGSRDSSRHTARKKMTRAHDDAYKDADGFSKYGTFVEVVANKEHARTVTRASANR</sequence>
<accession>A0A4Z2ECY5</accession>
<organism evidence="1 2">
    <name type="scientific">Liparis tanakae</name>
    <name type="common">Tanaka's snailfish</name>
    <dbReference type="NCBI Taxonomy" id="230148"/>
    <lineage>
        <taxon>Eukaryota</taxon>
        <taxon>Metazoa</taxon>
        <taxon>Chordata</taxon>
        <taxon>Craniata</taxon>
        <taxon>Vertebrata</taxon>
        <taxon>Euteleostomi</taxon>
        <taxon>Actinopterygii</taxon>
        <taxon>Neopterygii</taxon>
        <taxon>Teleostei</taxon>
        <taxon>Neoteleostei</taxon>
        <taxon>Acanthomorphata</taxon>
        <taxon>Eupercaria</taxon>
        <taxon>Perciformes</taxon>
        <taxon>Cottioidei</taxon>
        <taxon>Cottales</taxon>
        <taxon>Liparidae</taxon>
        <taxon>Liparis</taxon>
    </lineage>
</organism>
<reference evidence="1 2" key="1">
    <citation type="submission" date="2019-03" db="EMBL/GenBank/DDBJ databases">
        <title>First draft genome of Liparis tanakae, snailfish: a comprehensive survey of snailfish specific genes.</title>
        <authorList>
            <person name="Kim W."/>
            <person name="Song I."/>
            <person name="Jeong J.-H."/>
            <person name="Kim D."/>
            <person name="Kim S."/>
            <person name="Ryu S."/>
            <person name="Song J.Y."/>
            <person name="Lee S.K."/>
        </authorList>
    </citation>
    <scope>NUCLEOTIDE SEQUENCE [LARGE SCALE GENOMIC DNA]</scope>
    <source>
        <tissue evidence="1">Muscle</tissue>
    </source>
</reference>
<dbReference type="Proteomes" id="UP000314294">
    <property type="component" value="Unassembled WGS sequence"/>
</dbReference>
<evidence type="ECO:0000313" key="1">
    <source>
        <dbReference type="EMBL" id="TNN26364.1"/>
    </source>
</evidence>
<protein>
    <submittedName>
        <fullName evidence="1">Uncharacterized protein</fullName>
    </submittedName>
</protein>
<keyword evidence="2" id="KW-1185">Reference proteome</keyword>
<dbReference type="EMBL" id="SRLO01010395">
    <property type="protein sequence ID" value="TNN26364.1"/>
    <property type="molecule type" value="Genomic_DNA"/>
</dbReference>
<proteinExistence type="predicted"/>
<evidence type="ECO:0000313" key="2">
    <source>
        <dbReference type="Proteomes" id="UP000314294"/>
    </source>
</evidence>